<reference evidence="1 2" key="1">
    <citation type="journal article" date="2017" name="Lancet Infect. Dis.">
        <title>Global outbreak of severe Mycobacterium chimaera disease after cardiac surgery: a molecular epidemiological study.</title>
        <authorList>
            <person name="van Ingen J."/>
            <person name="Kohl T."/>
            <person name="Kranzer K."/>
            <person name="Hasse B."/>
            <person name="Keller P."/>
            <person name="Szafranska A."/>
            <person name="Hillemann D."/>
            <person name="Chand M."/>
            <person name="Schreiber P."/>
            <person name="Sommerstein R."/>
            <person name="Berger C."/>
            <person name="Genoni M."/>
            <person name="Ruegg C."/>
            <person name="Troillet N."/>
            <person name="Widmer A.F."/>
            <person name="Becker S.L."/>
            <person name="Herrmann M."/>
            <person name="Eckmanns T."/>
            <person name="Haller S."/>
            <person name="Hoeller C."/>
            <person name="Debast S.B."/>
            <person name="Wolfhagen M.J."/>
            <person name="Hopman J."/>
            <person name="Kluytmans J."/>
            <person name="Langelaar M."/>
            <person name="Notermans D.W."/>
            <person name="ten Oever J."/>
            <person name="van den Barselaar P."/>
            <person name="Vonk A.B.A."/>
            <person name="Vos M.C."/>
            <person name="Ahmed N."/>
            <person name="Brown T."/>
            <person name="Crook D."/>
            <person name="Lamagni T."/>
            <person name="Phin N."/>
            <person name="Smith E.G."/>
            <person name="Zambon M."/>
            <person name="Serr A."/>
            <person name="Goetting T."/>
            <person name="Ebner W."/>
            <person name="Thuermer A."/>
            <person name="Utpatel C."/>
            <person name="Sproer C."/>
            <person name="Bunk B."/>
            <person name="Nubel U."/>
            <person name="Bloemberg G."/>
            <person name="Bottger E."/>
            <person name="Niemann S."/>
            <person name="Wagner D."/>
            <person name="Sax H."/>
        </authorList>
    </citation>
    <scope>NUCLEOTIDE SEQUENCE [LARGE SCALE GENOMIC DNA]</scope>
    <source>
        <strain evidence="1 2">ZUERICH-2</strain>
        <plasmid evidence="1 2">unnamed 1</plasmid>
    </source>
</reference>
<proteinExistence type="predicted"/>
<name>A0A7U5MR49_MYCIT</name>
<keyword evidence="1" id="KW-0614">Plasmid</keyword>
<geneLocation type="plasmid" evidence="1 2">
    <name>unnamed 1</name>
</geneLocation>
<dbReference type="EMBL" id="CP015268">
    <property type="protein sequence ID" value="ASL18194.1"/>
    <property type="molecule type" value="Genomic_DNA"/>
</dbReference>
<evidence type="ECO:0000313" key="1">
    <source>
        <dbReference type="EMBL" id="ASL18194.1"/>
    </source>
</evidence>
<organism evidence="1 2">
    <name type="scientific">Mycobacterium intracellulare subsp. chimaera</name>
    <dbReference type="NCBI Taxonomy" id="222805"/>
    <lineage>
        <taxon>Bacteria</taxon>
        <taxon>Bacillati</taxon>
        <taxon>Actinomycetota</taxon>
        <taxon>Actinomycetes</taxon>
        <taxon>Mycobacteriales</taxon>
        <taxon>Mycobacteriaceae</taxon>
        <taxon>Mycobacterium</taxon>
        <taxon>Mycobacterium avium complex (MAC)</taxon>
    </lineage>
</organism>
<gene>
    <name evidence="1" type="ORF">MYCOZU2_05849</name>
</gene>
<dbReference type="Proteomes" id="UP000198286">
    <property type="component" value="Plasmid unnamed 1"/>
</dbReference>
<accession>A0A7U5MR49</accession>
<sequence length="32" mass="3605">MELAGAIADYFDNFYNVERRHSYLGNISPAAV</sequence>
<evidence type="ECO:0000313" key="2">
    <source>
        <dbReference type="Proteomes" id="UP000198286"/>
    </source>
</evidence>
<protein>
    <submittedName>
        <fullName evidence="1">Transposase</fullName>
    </submittedName>
</protein>
<dbReference type="AlphaFoldDB" id="A0A7U5MR49"/>